<evidence type="ECO:0000256" key="8">
    <source>
        <dbReference type="ARBA" id="ARBA00022833"/>
    </source>
</evidence>
<keyword evidence="4" id="KW-0964">Secreted</keyword>
<dbReference type="PANTHER" id="PTHR46582:SF1">
    <property type="entry name" value="ZINC FINGER CCCH DOMAIN-CONTAINING PROTEIN 18"/>
    <property type="match status" value="1"/>
</dbReference>
<evidence type="ECO:0000256" key="13">
    <source>
        <dbReference type="ARBA" id="ARBA00076043"/>
    </source>
</evidence>
<dbReference type="GO" id="GO:0071011">
    <property type="term" value="C:precatalytic spliceosome"/>
    <property type="evidence" value="ECO:0007669"/>
    <property type="project" value="TreeGrafter"/>
</dbReference>
<sequence length="1046" mass="116797">MENFELSGASCNLLSQLQVCTDLRVLMDVAESPELDPHSPEDEEQPALSDDDILRESGSEQDLDGDEENTTRVQSQEETHSDEEDQASEPKSQDQDSEAHELSRGPAGSLCEEGDDVEEDRTSDLRDEASSVTRELDEHELDYDEEVPEEPAPAAQEEEAEKAGAEEEEEKGEGTPGEEGKPDVQSVGEKEPTEAAKEKKKEDDDGEIDDGEIDDDDLEEGEVKDPSDRKVRPRPTCRFFMKGNCTWGMNCRFIHPGVNDKGNYSLITKAEPFPPNGAPPLGPHPLMPANPWGGPVVDEILPPPPPEPPTESAWERGLRHAKEVLKKATIRKEQEPDFEEKRFTVTIGEDDREFDKENEVFRDWNSRERERERERENRQRERERERERDRERERRQRERERERERERDKERQRRKEEWERERAKRDEKDRQHRDRDRDKDREKDKEKPKPRSPQPPSRQAEPPKKETTSVGPQVKRADEWKDPWRRSKSPKKKLGVSVSPSRARRRRKTSASSASASNSSRSSSRSSSYSGSGSSRSRSRSSSYSSYSSRTSRHSSFSGSRSRSRSFSSSPSPSPTPSPHRPPVRTKGEPAPPPGKAGEKSVKKPAPPPAPPQATKTTAPAPEPAKPGDLREARRKERQTRTPPRRRTLSGSGSGSGSSYSGSSSRSRSLSVSSVSSVSSATSSSSSVHSVDSEDMYADLASPVSSASSRSPTPAQTKKERGKSKKEEGVREEKRKRDPSTQPPKSSKAPAGGKSSQQAATPQQAAPGQPQQGSFVAHKEIKLTLLNKAADKGSRKRYEPSDKDRQSPPAKKANLSPDRGKGLMMTTVGKKHNLSAHPQVQRLNLKDPRQEVHGLLLLAWLPSGMTHQDFPFRGNPRSHGTLRCYSAEELSRGQAPPHLLTRSARWEQALPVALVSTLEATGHRRQHERPLAGTQCPVLRPEEVLEADTHQRSISPWKYRIDTDQNRFPQKLAVAECLCRGCINAKTGRETAALNSVQLLQSLLVLRRQPCSQDGASDPTPGSFAFHTEFIRVPVGCTCVLPRSAQ</sequence>
<feature type="compositionally biased region" description="Basic and acidic residues" evidence="15">
    <location>
        <begin position="91"/>
        <end position="103"/>
    </location>
</feature>
<feature type="domain" description="C3H1-type" evidence="16">
    <location>
        <begin position="232"/>
        <end position="258"/>
    </location>
</feature>
<feature type="compositionally biased region" description="Basic and acidic residues" evidence="15">
    <location>
        <begin position="475"/>
        <end position="485"/>
    </location>
</feature>
<feature type="compositionally biased region" description="Basic and acidic residues" evidence="15">
    <location>
        <begin position="328"/>
        <end position="343"/>
    </location>
</feature>
<dbReference type="Pfam" id="PF18044">
    <property type="entry name" value="zf-CCCH_4"/>
    <property type="match status" value="1"/>
</dbReference>
<dbReference type="Gene3D" id="2.10.90.10">
    <property type="entry name" value="Cystine-knot cytokines"/>
    <property type="match status" value="1"/>
</dbReference>
<dbReference type="GO" id="GO:0003723">
    <property type="term" value="F:RNA binding"/>
    <property type="evidence" value="ECO:0007669"/>
    <property type="project" value="TreeGrafter"/>
</dbReference>
<feature type="compositionally biased region" description="Basic and acidic residues" evidence="15">
    <location>
        <begin position="789"/>
        <end position="806"/>
    </location>
</feature>
<proteinExistence type="inferred from homology"/>
<feature type="compositionally biased region" description="Basic and acidic residues" evidence="15">
    <location>
        <begin position="120"/>
        <end position="137"/>
    </location>
</feature>
<dbReference type="InterPro" id="IPR052647">
    <property type="entry name" value="Zinc_finger_CCCH-type"/>
</dbReference>
<feature type="region of interest" description="Disordered" evidence="15">
    <location>
        <begin position="31"/>
        <end position="236"/>
    </location>
</feature>
<name>A0A8J6KIV2_MICOH</name>
<dbReference type="EMBL" id="JAATJU010027300">
    <property type="protein sequence ID" value="KAH0500571.1"/>
    <property type="molecule type" value="Genomic_DNA"/>
</dbReference>
<feature type="compositionally biased region" description="Basic and acidic residues" evidence="15">
    <location>
        <begin position="178"/>
        <end position="203"/>
    </location>
</feature>
<evidence type="ECO:0000256" key="6">
    <source>
        <dbReference type="ARBA" id="ARBA00022729"/>
    </source>
</evidence>
<feature type="compositionally biased region" description="Basic and acidic residues" evidence="15">
    <location>
        <begin position="725"/>
        <end position="739"/>
    </location>
</feature>
<keyword evidence="6" id="KW-0732">Signal</keyword>
<feature type="compositionally biased region" description="Basic and acidic residues" evidence="15">
    <location>
        <begin position="626"/>
        <end position="635"/>
    </location>
</feature>
<reference evidence="17" key="1">
    <citation type="submission" date="2020-03" db="EMBL/GenBank/DDBJ databases">
        <title>Studies in the Genomics of Life Span.</title>
        <authorList>
            <person name="Glass D."/>
        </authorList>
    </citation>
    <scope>NUCLEOTIDE SEQUENCE</scope>
    <source>
        <strain evidence="17">LTLLF</strain>
        <tissue evidence="17">Muscle</tissue>
    </source>
</reference>
<evidence type="ECO:0000256" key="10">
    <source>
        <dbReference type="ARBA" id="ARBA00023198"/>
    </source>
</evidence>
<dbReference type="Pfam" id="PF06083">
    <property type="entry name" value="IL17"/>
    <property type="match status" value="1"/>
</dbReference>
<feature type="compositionally biased region" description="Acidic residues" evidence="15">
    <location>
        <begin position="59"/>
        <end position="68"/>
    </location>
</feature>
<evidence type="ECO:0000256" key="5">
    <source>
        <dbReference type="ARBA" id="ARBA00022723"/>
    </source>
</evidence>
<feature type="zinc finger region" description="C3H1-type" evidence="14">
    <location>
        <begin position="232"/>
        <end position="258"/>
    </location>
</feature>
<feature type="compositionally biased region" description="Low complexity" evidence="15">
    <location>
        <begin position="510"/>
        <end position="571"/>
    </location>
</feature>
<comment type="subcellular location">
    <subcellularLocation>
        <location evidence="1">Secreted</location>
    </subcellularLocation>
</comment>
<keyword evidence="10" id="KW-0395">Inflammatory response</keyword>
<dbReference type="GO" id="GO:0008270">
    <property type="term" value="F:zinc ion binding"/>
    <property type="evidence" value="ECO:0007669"/>
    <property type="project" value="UniProtKB-KW"/>
</dbReference>
<feature type="compositionally biased region" description="Basic and acidic residues" evidence="15">
    <location>
        <begin position="221"/>
        <end position="230"/>
    </location>
</feature>
<keyword evidence="9" id="KW-1015">Disulfide bond</keyword>
<dbReference type="InterPro" id="IPR010345">
    <property type="entry name" value="IL-17_fam"/>
</dbReference>
<feature type="compositionally biased region" description="Acidic residues" evidence="15">
    <location>
        <begin position="41"/>
        <end position="51"/>
    </location>
</feature>
<dbReference type="Proteomes" id="UP000710432">
    <property type="component" value="Unassembled WGS sequence"/>
</dbReference>
<evidence type="ECO:0000256" key="12">
    <source>
        <dbReference type="ARBA" id="ARBA00072453"/>
    </source>
</evidence>
<comment type="subunit">
    <text evidence="11">Binds to a heterodimer formed by IL17RA and IL17RE.</text>
</comment>
<evidence type="ECO:0000256" key="11">
    <source>
        <dbReference type="ARBA" id="ARBA00064173"/>
    </source>
</evidence>
<dbReference type="GO" id="GO:0006954">
    <property type="term" value="P:inflammatory response"/>
    <property type="evidence" value="ECO:0007669"/>
    <property type="project" value="UniProtKB-KW"/>
</dbReference>
<evidence type="ECO:0000259" key="16">
    <source>
        <dbReference type="PROSITE" id="PS50103"/>
    </source>
</evidence>
<keyword evidence="3" id="KW-0202">Cytokine</keyword>
<accession>A0A8J6KIV2</accession>
<dbReference type="PROSITE" id="PS50103">
    <property type="entry name" value="ZF_C3H1"/>
    <property type="match status" value="1"/>
</dbReference>
<evidence type="ECO:0000256" key="3">
    <source>
        <dbReference type="ARBA" id="ARBA00022514"/>
    </source>
</evidence>
<dbReference type="PRINTS" id="PR01932">
    <property type="entry name" value="INTRLEUKIN17"/>
</dbReference>
<evidence type="ECO:0000256" key="9">
    <source>
        <dbReference type="ARBA" id="ARBA00023157"/>
    </source>
</evidence>
<dbReference type="FunFam" id="2.10.90.10:FF:000046">
    <property type="entry name" value="Interleukin 17C"/>
    <property type="match status" value="1"/>
</dbReference>
<evidence type="ECO:0000313" key="18">
    <source>
        <dbReference type="Proteomes" id="UP000710432"/>
    </source>
</evidence>
<dbReference type="PANTHER" id="PTHR46582">
    <property type="entry name" value="ZINC FINGER CCCH DOMAIN-CONTAINING PROTEIN 18"/>
    <property type="match status" value="1"/>
</dbReference>
<feature type="compositionally biased region" description="Acidic residues" evidence="15">
    <location>
        <begin position="138"/>
        <end position="149"/>
    </location>
</feature>
<evidence type="ECO:0000256" key="1">
    <source>
        <dbReference type="ARBA" id="ARBA00004613"/>
    </source>
</evidence>
<comment type="similarity">
    <text evidence="2">Belongs to the IL-17 family.</text>
</comment>
<feature type="compositionally biased region" description="Low complexity" evidence="15">
    <location>
        <begin position="743"/>
        <end position="773"/>
    </location>
</feature>
<protein>
    <recommendedName>
        <fullName evidence="12">Interleukin-17C</fullName>
    </recommendedName>
    <alternativeName>
        <fullName evidence="13">Cytokine CX2</fullName>
    </alternativeName>
</protein>
<dbReference type="InterPro" id="IPR029034">
    <property type="entry name" value="Cystine-knot_cytokine"/>
</dbReference>
<dbReference type="SUPFAM" id="SSF57501">
    <property type="entry name" value="Cystine-knot cytokines"/>
    <property type="match status" value="1"/>
</dbReference>
<feature type="region of interest" description="Disordered" evidence="15">
    <location>
        <begin position="786"/>
        <end position="821"/>
    </location>
</feature>
<dbReference type="Gene3D" id="4.10.1000.10">
    <property type="entry name" value="Zinc finger, CCCH-type"/>
    <property type="match status" value="1"/>
</dbReference>
<dbReference type="InterPro" id="IPR000571">
    <property type="entry name" value="Znf_CCCH"/>
</dbReference>
<keyword evidence="8 14" id="KW-0862">Zinc</keyword>
<organism evidence="17 18">
    <name type="scientific">Microtus ochrogaster</name>
    <name type="common">Prairie vole</name>
    <dbReference type="NCBI Taxonomy" id="79684"/>
    <lineage>
        <taxon>Eukaryota</taxon>
        <taxon>Metazoa</taxon>
        <taxon>Chordata</taxon>
        <taxon>Craniata</taxon>
        <taxon>Vertebrata</taxon>
        <taxon>Euteleostomi</taxon>
        <taxon>Mammalia</taxon>
        <taxon>Eutheria</taxon>
        <taxon>Euarchontoglires</taxon>
        <taxon>Glires</taxon>
        <taxon>Rodentia</taxon>
        <taxon>Myomorpha</taxon>
        <taxon>Muroidea</taxon>
        <taxon>Cricetidae</taxon>
        <taxon>Arvicolinae</taxon>
        <taxon>Microtus</taxon>
    </lineage>
</organism>
<feature type="compositionally biased region" description="Low complexity" evidence="15">
    <location>
        <begin position="701"/>
        <end position="715"/>
    </location>
</feature>
<evidence type="ECO:0000256" key="14">
    <source>
        <dbReference type="PROSITE-ProRule" id="PRU00723"/>
    </source>
</evidence>
<evidence type="ECO:0000256" key="2">
    <source>
        <dbReference type="ARBA" id="ARBA00007236"/>
    </source>
</evidence>
<dbReference type="InterPro" id="IPR020440">
    <property type="entry name" value="IL-17_chr"/>
</dbReference>
<feature type="compositionally biased region" description="Basic and acidic residues" evidence="15">
    <location>
        <begin position="353"/>
        <end position="449"/>
    </location>
</feature>
<evidence type="ECO:0000313" key="17">
    <source>
        <dbReference type="EMBL" id="KAH0500571.1"/>
    </source>
</evidence>
<dbReference type="GO" id="GO:0005615">
    <property type="term" value="C:extracellular space"/>
    <property type="evidence" value="ECO:0007669"/>
    <property type="project" value="UniProtKB-KW"/>
</dbReference>
<feature type="region of interest" description="Disordered" evidence="15">
    <location>
        <begin position="276"/>
        <end position="316"/>
    </location>
</feature>
<keyword evidence="7 14" id="KW-0863">Zinc-finger</keyword>
<dbReference type="AlphaFoldDB" id="A0A8J6KIV2"/>
<feature type="compositionally biased region" description="Acidic residues" evidence="15">
    <location>
        <begin position="204"/>
        <end position="220"/>
    </location>
</feature>
<dbReference type="GO" id="GO:0005125">
    <property type="term" value="F:cytokine activity"/>
    <property type="evidence" value="ECO:0007669"/>
    <property type="project" value="UniProtKB-KW"/>
</dbReference>
<feature type="compositionally biased region" description="Pro residues" evidence="15">
    <location>
        <begin position="572"/>
        <end position="581"/>
    </location>
</feature>
<dbReference type="SMART" id="SM00356">
    <property type="entry name" value="ZnF_C3H1"/>
    <property type="match status" value="1"/>
</dbReference>
<feature type="compositionally biased region" description="Low complexity" evidence="15">
    <location>
        <begin position="657"/>
        <end position="690"/>
    </location>
</feature>
<dbReference type="InterPro" id="IPR036855">
    <property type="entry name" value="Znf_CCCH_sf"/>
</dbReference>
<evidence type="ECO:0000256" key="7">
    <source>
        <dbReference type="ARBA" id="ARBA00022771"/>
    </source>
</evidence>
<feature type="compositionally biased region" description="Acidic residues" evidence="15">
    <location>
        <begin position="156"/>
        <end position="171"/>
    </location>
</feature>
<gene>
    <name evidence="17" type="ORF">LTLLF_107590</name>
</gene>
<evidence type="ECO:0000256" key="4">
    <source>
        <dbReference type="ARBA" id="ARBA00022525"/>
    </source>
</evidence>
<keyword evidence="5 14" id="KW-0479">Metal-binding</keyword>
<evidence type="ECO:0000256" key="15">
    <source>
        <dbReference type="SAM" id="MobiDB-lite"/>
    </source>
</evidence>
<dbReference type="SUPFAM" id="SSF90229">
    <property type="entry name" value="CCCH zinc finger"/>
    <property type="match status" value="1"/>
</dbReference>
<feature type="compositionally biased region" description="Pro residues" evidence="15">
    <location>
        <begin position="276"/>
        <end position="288"/>
    </location>
</feature>
<comment type="caution">
    <text evidence="17">The sequence shown here is derived from an EMBL/GenBank/DDBJ whole genome shotgun (WGS) entry which is preliminary data.</text>
</comment>
<dbReference type="InterPro" id="IPR041367">
    <property type="entry name" value="Znf-CCCH_4"/>
</dbReference>
<feature type="region of interest" description="Disordered" evidence="15">
    <location>
        <begin position="328"/>
        <end position="773"/>
    </location>
</feature>